<dbReference type="Proteomes" id="UP001224418">
    <property type="component" value="Unassembled WGS sequence"/>
</dbReference>
<evidence type="ECO:0000313" key="3">
    <source>
        <dbReference type="Proteomes" id="UP001224418"/>
    </source>
</evidence>
<keyword evidence="3" id="KW-1185">Reference proteome</keyword>
<evidence type="ECO:0000256" key="1">
    <source>
        <dbReference type="SAM" id="Phobius"/>
    </source>
</evidence>
<keyword evidence="1" id="KW-0812">Transmembrane</keyword>
<comment type="caution">
    <text evidence="2">The sequence shown here is derived from an EMBL/GenBank/DDBJ whole genome shotgun (WGS) entry which is preliminary data.</text>
</comment>
<keyword evidence="1" id="KW-1133">Transmembrane helix</keyword>
<feature type="transmembrane region" description="Helical" evidence="1">
    <location>
        <begin position="44"/>
        <end position="65"/>
    </location>
</feature>
<feature type="transmembrane region" description="Helical" evidence="1">
    <location>
        <begin position="16"/>
        <end position="32"/>
    </location>
</feature>
<reference evidence="2 3" key="1">
    <citation type="submission" date="2023-07" db="EMBL/GenBank/DDBJ databases">
        <title>Genomic Encyclopedia of Type Strains, Phase IV (KMG-IV): sequencing the most valuable type-strain genomes for metagenomic binning, comparative biology and taxonomic classification.</title>
        <authorList>
            <person name="Goeker M."/>
        </authorList>
    </citation>
    <scope>NUCLEOTIDE SEQUENCE [LARGE SCALE GENOMIC DNA]</scope>
    <source>
        <strain evidence="2 3">DSM 1400</strain>
    </source>
</reference>
<gene>
    <name evidence="2" type="ORF">QOZ93_000775</name>
</gene>
<proteinExistence type="predicted"/>
<dbReference type="EMBL" id="JAUSWN010000005">
    <property type="protein sequence ID" value="MDQ0479046.1"/>
    <property type="molecule type" value="Genomic_DNA"/>
</dbReference>
<dbReference type="RefSeq" id="WP_307355163.1">
    <property type="nucleotide sequence ID" value="NZ_BAAACJ010000009.1"/>
</dbReference>
<name>A0ABU0JPN1_HATLI</name>
<accession>A0ABU0JPN1</accession>
<protein>
    <recommendedName>
        <fullName evidence="4">DUF5673 domain-containing protein</fullName>
    </recommendedName>
</protein>
<organism evidence="2 3">
    <name type="scientific">Hathewaya limosa</name>
    <name type="common">Clostridium limosum</name>
    <dbReference type="NCBI Taxonomy" id="1536"/>
    <lineage>
        <taxon>Bacteria</taxon>
        <taxon>Bacillati</taxon>
        <taxon>Bacillota</taxon>
        <taxon>Clostridia</taxon>
        <taxon>Eubacteriales</taxon>
        <taxon>Clostridiaceae</taxon>
        <taxon>Hathewaya</taxon>
    </lineage>
</organism>
<sequence length="148" mass="17737">MGDNRELIFKYKNSRIIFNAITVICLVTMVFLRKLPTRNNLTAILYVIFFSSGMIFAIAQIYAFITKKYKKPNLTIKKDKIIFLDDFFMNSNKIKLNEISKIYIPEYDNIIEIKLKNHRRRTISLSHYKKEDRELIKEIFKDMQEEIV</sequence>
<keyword evidence="1" id="KW-0472">Membrane</keyword>
<evidence type="ECO:0000313" key="2">
    <source>
        <dbReference type="EMBL" id="MDQ0479046.1"/>
    </source>
</evidence>
<evidence type="ECO:0008006" key="4">
    <source>
        <dbReference type="Google" id="ProtNLM"/>
    </source>
</evidence>